<protein>
    <submittedName>
        <fullName evidence="8">Manganese transport protein</fullName>
    </submittedName>
</protein>
<gene>
    <name evidence="8" type="ORF">BJ981_007414</name>
</gene>
<feature type="region of interest" description="Disordered" evidence="6">
    <location>
        <begin position="1"/>
        <end position="24"/>
    </location>
</feature>
<dbReference type="PANTHER" id="PTHR11706:SF33">
    <property type="entry name" value="NATURAL RESISTANCE-ASSOCIATED MACROPHAGE PROTEIN 2"/>
    <property type="match status" value="1"/>
</dbReference>
<name>A0A7W9DUE5_9ACTN</name>
<dbReference type="GO" id="GO:0005886">
    <property type="term" value="C:plasma membrane"/>
    <property type="evidence" value="ECO:0007669"/>
    <property type="project" value="TreeGrafter"/>
</dbReference>
<evidence type="ECO:0000256" key="4">
    <source>
        <dbReference type="ARBA" id="ARBA00022989"/>
    </source>
</evidence>
<feature type="transmembrane region" description="Helical" evidence="7">
    <location>
        <begin position="345"/>
        <end position="364"/>
    </location>
</feature>
<evidence type="ECO:0000313" key="9">
    <source>
        <dbReference type="Proteomes" id="UP000588112"/>
    </source>
</evidence>
<dbReference type="GO" id="GO:0005384">
    <property type="term" value="F:manganese ion transmembrane transporter activity"/>
    <property type="evidence" value="ECO:0007669"/>
    <property type="project" value="TreeGrafter"/>
</dbReference>
<dbReference type="GO" id="GO:0015086">
    <property type="term" value="F:cadmium ion transmembrane transporter activity"/>
    <property type="evidence" value="ECO:0007669"/>
    <property type="project" value="TreeGrafter"/>
</dbReference>
<evidence type="ECO:0000256" key="3">
    <source>
        <dbReference type="ARBA" id="ARBA00022692"/>
    </source>
</evidence>
<sequence length="428" mass="43382">MLVPSRTTDPRRPGKARAASPPGVARARQVIGPAFVAAIAYVDPGNVATNLTAGATSGYLLVWVVVAASLVAMLVQYQAAKLGMATGRSLPRLCRERFPVWGNRLLWLQAEVVVLATDLAEFVGAAIGMRLLFGMPVALSAVVTAAASLLLLELRRRGRTRPFELASAAALLLVGAGIGYDVLVTGHQSAAGLAAGLLPVLDGHASLVLAMGIVGATVMPHAVYLHSALVQGHDAASDAAWRQPALIRRAVRLDCVLALGVATVVNTSMVALGAGLGAATGGRWAGDLLEAHAELASRVGGAAALAFAVALLSSGVSSSGVGTLAGDVVMQGFLGRRVPVHARRLVTMAPAVAALLLGASLTGLLIASQVVISLGVPVALFLLVLFCRDRSVMGPLVNAPLTTRVAGAAGGVVALLGCVLALTTVVGH</sequence>
<dbReference type="EMBL" id="JACHBR010000003">
    <property type="protein sequence ID" value="MBB5631628.1"/>
    <property type="molecule type" value="Genomic_DNA"/>
</dbReference>
<dbReference type="Pfam" id="PF01566">
    <property type="entry name" value="Nramp"/>
    <property type="match status" value="1"/>
</dbReference>
<evidence type="ECO:0000256" key="5">
    <source>
        <dbReference type="ARBA" id="ARBA00023136"/>
    </source>
</evidence>
<feature type="transmembrane region" description="Helical" evidence="7">
    <location>
        <begin position="133"/>
        <end position="152"/>
    </location>
</feature>
<keyword evidence="4 7" id="KW-1133">Transmembrane helix</keyword>
<dbReference type="Proteomes" id="UP000588112">
    <property type="component" value="Unassembled WGS sequence"/>
</dbReference>
<proteinExistence type="predicted"/>
<feature type="transmembrane region" description="Helical" evidence="7">
    <location>
        <begin position="164"/>
        <end position="183"/>
    </location>
</feature>
<dbReference type="GO" id="GO:0034755">
    <property type="term" value="P:iron ion transmembrane transport"/>
    <property type="evidence" value="ECO:0007669"/>
    <property type="project" value="TreeGrafter"/>
</dbReference>
<keyword evidence="2" id="KW-0813">Transport</keyword>
<keyword evidence="3 7" id="KW-0812">Transmembrane</keyword>
<feature type="transmembrane region" description="Helical" evidence="7">
    <location>
        <begin position="60"/>
        <end position="84"/>
    </location>
</feature>
<feature type="transmembrane region" description="Helical" evidence="7">
    <location>
        <begin position="203"/>
        <end position="225"/>
    </location>
</feature>
<evidence type="ECO:0000256" key="1">
    <source>
        <dbReference type="ARBA" id="ARBA00004141"/>
    </source>
</evidence>
<keyword evidence="5 7" id="KW-0472">Membrane</keyword>
<dbReference type="NCBIfam" id="NF037982">
    <property type="entry name" value="Nramp_1"/>
    <property type="match status" value="1"/>
</dbReference>
<evidence type="ECO:0000256" key="6">
    <source>
        <dbReference type="SAM" id="MobiDB-lite"/>
    </source>
</evidence>
<dbReference type="PANTHER" id="PTHR11706">
    <property type="entry name" value="SOLUTE CARRIER PROTEIN FAMILY 11 MEMBER"/>
    <property type="match status" value="1"/>
</dbReference>
<keyword evidence="9" id="KW-1185">Reference proteome</keyword>
<feature type="transmembrane region" description="Helical" evidence="7">
    <location>
        <begin position="299"/>
        <end position="324"/>
    </location>
</feature>
<organism evidence="8 9">
    <name type="scientific">Sphaerisporangium krabiense</name>
    <dbReference type="NCBI Taxonomy" id="763782"/>
    <lineage>
        <taxon>Bacteria</taxon>
        <taxon>Bacillati</taxon>
        <taxon>Actinomycetota</taxon>
        <taxon>Actinomycetes</taxon>
        <taxon>Streptosporangiales</taxon>
        <taxon>Streptosporangiaceae</taxon>
        <taxon>Sphaerisporangium</taxon>
    </lineage>
</organism>
<accession>A0A7W9DUE5</accession>
<feature type="transmembrane region" description="Helical" evidence="7">
    <location>
        <begin position="408"/>
        <end position="427"/>
    </location>
</feature>
<evidence type="ECO:0000256" key="7">
    <source>
        <dbReference type="SAM" id="Phobius"/>
    </source>
</evidence>
<evidence type="ECO:0000256" key="2">
    <source>
        <dbReference type="ARBA" id="ARBA00022448"/>
    </source>
</evidence>
<dbReference type="RefSeq" id="WP_184618087.1">
    <property type="nucleotide sequence ID" value="NZ_BOOS01000009.1"/>
</dbReference>
<feature type="transmembrane region" description="Helical" evidence="7">
    <location>
        <begin position="256"/>
        <end position="279"/>
    </location>
</feature>
<dbReference type="PRINTS" id="PR00447">
    <property type="entry name" value="NATRESASSCMP"/>
</dbReference>
<dbReference type="AlphaFoldDB" id="A0A7W9DUE5"/>
<feature type="transmembrane region" description="Helical" evidence="7">
    <location>
        <begin position="370"/>
        <end position="387"/>
    </location>
</feature>
<dbReference type="InterPro" id="IPR001046">
    <property type="entry name" value="NRAMP_fam"/>
</dbReference>
<reference evidence="8 9" key="1">
    <citation type="submission" date="2020-08" db="EMBL/GenBank/DDBJ databases">
        <title>Sequencing the genomes of 1000 actinobacteria strains.</title>
        <authorList>
            <person name="Klenk H.-P."/>
        </authorList>
    </citation>
    <scope>NUCLEOTIDE SEQUENCE [LARGE SCALE GENOMIC DNA]</scope>
    <source>
        <strain evidence="8 9">DSM 45790</strain>
    </source>
</reference>
<comment type="subcellular location">
    <subcellularLocation>
        <location evidence="1">Membrane</location>
        <topology evidence="1">Multi-pass membrane protein</topology>
    </subcellularLocation>
</comment>
<evidence type="ECO:0000313" key="8">
    <source>
        <dbReference type="EMBL" id="MBB5631628.1"/>
    </source>
</evidence>
<comment type="caution">
    <text evidence="8">The sequence shown here is derived from an EMBL/GenBank/DDBJ whole genome shotgun (WGS) entry which is preliminary data.</text>
</comment>